<sequence length="577" mass="66140">MSDKQKLREIDKKLVTKDWGAKFTTDYNGKPDSQSVCVICKETISCTHKGNIRRHLQSDGCEKAGERGTGDTDYDKDKVDDALVDVIVNCNLPISLADNIWFDRFLSFFHYTSPSAKVLKQKIMDRSQSMEKQIKSFINTVDHVSVTMDSWTNTAQDNFTSFNAHTLDKDFNFISLLLSPNVQHTKSNVENTAISVLGANGWNIKNKIVSITTNNADNICTSMKSYLKDSTIQHTSLKLNIHLNPIPSRRRARSTGTSNVKNTTLKTNTGANKRKLEMTEHDNVESTFTSSTNTMAEFTYAVSDEPSINNVLRKVRTICSKIKYSPTHANKLRDMVRADAPLTAQETKSKKYKVLIGCPTRWTSVYQMVVRYIELKVYIDQILLDQSEFHMSDKEIDMLDDYSVLLYKFESSTMELATRNTCSIERLSGIIINMKDYFHCEDVKNRKFTTEGRRLKEVLEVSFNKRMDQYINNDEVKVASFFNPCHKDSFNKLDNDVQQKVIKRIEQEISEISSQHTPSPMKKQKNGPVTYRRLSSTIANTDRKINEITKFLQEVKEKSADNTPGITTNLWWKENQN</sequence>
<gene>
    <name evidence="6" type="ORF">PPL_10568</name>
</gene>
<keyword evidence="2" id="KW-0479">Metal-binding</keyword>
<evidence type="ECO:0000256" key="2">
    <source>
        <dbReference type="ARBA" id="ARBA00022723"/>
    </source>
</evidence>
<dbReference type="EMBL" id="ADBJ01000050">
    <property type="protein sequence ID" value="EFA75990.1"/>
    <property type="molecule type" value="Genomic_DNA"/>
</dbReference>
<keyword evidence="7" id="KW-1185">Reference proteome</keyword>
<keyword evidence="5" id="KW-0539">Nucleus</keyword>
<dbReference type="GO" id="GO:0008270">
    <property type="term" value="F:zinc ion binding"/>
    <property type="evidence" value="ECO:0007669"/>
    <property type="project" value="UniProtKB-KW"/>
</dbReference>
<dbReference type="InterPro" id="IPR052035">
    <property type="entry name" value="ZnF_BED_domain_contain"/>
</dbReference>
<dbReference type="InterPro" id="IPR012337">
    <property type="entry name" value="RNaseH-like_sf"/>
</dbReference>
<comment type="caution">
    <text evidence="6">The sequence shown here is derived from an EMBL/GenBank/DDBJ whole genome shotgun (WGS) entry which is preliminary data.</text>
</comment>
<dbReference type="SUPFAM" id="SSF53098">
    <property type="entry name" value="Ribonuclease H-like"/>
    <property type="match status" value="1"/>
</dbReference>
<evidence type="ECO:0000256" key="5">
    <source>
        <dbReference type="ARBA" id="ARBA00023242"/>
    </source>
</evidence>
<protein>
    <recommendedName>
        <fullName evidence="8">BED-type domain-containing protein</fullName>
    </recommendedName>
</protein>
<reference evidence="6 7" key="1">
    <citation type="journal article" date="2011" name="Genome Res.">
        <title>Phylogeny-wide analysis of social amoeba genomes highlights ancient origins for complex intercellular communication.</title>
        <authorList>
            <person name="Heidel A.J."/>
            <person name="Lawal H.M."/>
            <person name="Felder M."/>
            <person name="Schilde C."/>
            <person name="Helps N.R."/>
            <person name="Tunggal B."/>
            <person name="Rivero F."/>
            <person name="John U."/>
            <person name="Schleicher M."/>
            <person name="Eichinger L."/>
            <person name="Platzer M."/>
            <person name="Noegel A.A."/>
            <person name="Schaap P."/>
            <person name="Gloeckner G."/>
        </authorList>
    </citation>
    <scope>NUCLEOTIDE SEQUENCE [LARGE SCALE GENOMIC DNA]</scope>
    <source>
        <strain evidence="7">ATCC 26659 / Pp 5 / PN500</strain>
    </source>
</reference>
<keyword evidence="3" id="KW-0863">Zinc-finger</keyword>
<dbReference type="AlphaFoldDB" id="D3BRF8"/>
<evidence type="ECO:0008006" key="8">
    <source>
        <dbReference type="Google" id="ProtNLM"/>
    </source>
</evidence>
<dbReference type="PANTHER" id="PTHR46481:SF10">
    <property type="entry name" value="ZINC FINGER BED DOMAIN-CONTAINING PROTEIN 39"/>
    <property type="match status" value="1"/>
</dbReference>
<proteinExistence type="predicted"/>
<evidence type="ECO:0000256" key="3">
    <source>
        <dbReference type="ARBA" id="ARBA00022771"/>
    </source>
</evidence>
<dbReference type="GeneID" id="31366037"/>
<keyword evidence="4" id="KW-0862">Zinc</keyword>
<dbReference type="Proteomes" id="UP000001396">
    <property type="component" value="Unassembled WGS sequence"/>
</dbReference>
<evidence type="ECO:0000256" key="4">
    <source>
        <dbReference type="ARBA" id="ARBA00022833"/>
    </source>
</evidence>
<dbReference type="PANTHER" id="PTHR46481">
    <property type="entry name" value="ZINC FINGER BED DOMAIN-CONTAINING PROTEIN 4"/>
    <property type="match status" value="1"/>
</dbReference>
<evidence type="ECO:0000313" key="6">
    <source>
        <dbReference type="EMBL" id="EFA75990.1"/>
    </source>
</evidence>
<evidence type="ECO:0000256" key="1">
    <source>
        <dbReference type="ARBA" id="ARBA00004123"/>
    </source>
</evidence>
<organism evidence="6 7">
    <name type="scientific">Heterostelium pallidum (strain ATCC 26659 / Pp 5 / PN500)</name>
    <name type="common">Cellular slime mold</name>
    <name type="synonym">Polysphondylium pallidum</name>
    <dbReference type="NCBI Taxonomy" id="670386"/>
    <lineage>
        <taxon>Eukaryota</taxon>
        <taxon>Amoebozoa</taxon>
        <taxon>Evosea</taxon>
        <taxon>Eumycetozoa</taxon>
        <taxon>Dictyostelia</taxon>
        <taxon>Acytosteliales</taxon>
        <taxon>Acytosteliaceae</taxon>
        <taxon>Heterostelium</taxon>
    </lineage>
</organism>
<dbReference type="InParanoid" id="D3BRF8"/>
<evidence type="ECO:0000313" key="7">
    <source>
        <dbReference type="Proteomes" id="UP000001396"/>
    </source>
</evidence>
<dbReference type="GO" id="GO:0005634">
    <property type="term" value="C:nucleus"/>
    <property type="evidence" value="ECO:0007669"/>
    <property type="project" value="UniProtKB-SubCell"/>
</dbReference>
<dbReference type="RefSeq" id="XP_020428124.1">
    <property type="nucleotide sequence ID" value="XM_020581337.1"/>
</dbReference>
<comment type="subcellular location">
    <subcellularLocation>
        <location evidence="1">Nucleus</location>
    </subcellularLocation>
</comment>
<name>D3BRF8_HETP5</name>
<accession>D3BRF8</accession>